<dbReference type="EMBL" id="FWWU01000007">
    <property type="protein sequence ID" value="SMB84113.1"/>
    <property type="molecule type" value="Genomic_DNA"/>
</dbReference>
<keyword evidence="3" id="KW-1185">Reference proteome</keyword>
<reference evidence="2 3" key="1">
    <citation type="submission" date="2017-04" db="EMBL/GenBank/DDBJ databases">
        <authorList>
            <person name="Afonso C.L."/>
            <person name="Miller P.J."/>
            <person name="Scott M.A."/>
            <person name="Spackman E."/>
            <person name="Goraichik I."/>
            <person name="Dimitrov K.M."/>
            <person name="Suarez D.L."/>
            <person name="Swayne D.E."/>
        </authorList>
    </citation>
    <scope>NUCLEOTIDE SEQUENCE [LARGE SCALE GENOMIC DNA]</scope>
    <source>
        <strain evidence="2 3">KR-140</strain>
    </source>
</reference>
<evidence type="ECO:0000313" key="2">
    <source>
        <dbReference type="EMBL" id="SMB84113.1"/>
    </source>
</evidence>
<name>A0A1W1UST5_9DEIO</name>
<accession>A0A1W1UST5</accession>
<evidence type="ECO:0000256" key="1">
    <source>
        <dbReference type="SAM" id="MobiDB-lite"/>
    </source>
</evidence>
<protein>
    <submittedName>
        <fullName evidence="2">Uncharacterized protein</fullName>
    </submittedName>
</protein>
<organism evidence="2 3">
    <name type="scientific">Deinococcus hopiensis KR-140</name>
    <dbReference type="NCBI Taxonomy" id="695939"/>
    <lineage>
        <taxon>Bacteria</taxon>
        <taxon>Thermotogati</taxon>
        <taxon>Deinococcota</taxon>
        <taxon>Deinococci</taxon>
        <taxon>Deinococcales</taxon>
        <taxon>Deinococcaceae</taxon>
        <taxon>Deinococcus</taxon>
    </lineage>
</organism>
<proteinExistence type="predicted"/>
<sequence>MYFNGQPIKGVGITEQGKTYVKLPCSDLKKAGAPMWQPHPRAARPPAHPNRFGDAEVNDPTAGAEVRKCGK</sequence>
<evidence type="ECO:0000313" key="3">
    <source>
        <dbReference type="Proteomes" id="UP000192582"/>
    </source>
</evidence>
<dbReference type="Proteomes" id="UP000192582">
    <property type="component" value="Unassembled WGS sequence"/>
</dbReference>
<gene>
    <name evidence="2" type="ORF">SAMN00790413_04997</name>
</gene>
<feature type="region of interest" description="Disordered" evidence="1">
    <location>
        <begin position="32"/>
        <end position="71"/>
    </location>
</feature>
<dbReference type="STRING" id="695939.SAMN00790413_04997"/>
<dbReference type="AlphaFoldDB" id="A0A1W1UST5"/>